<dbReference type="EMBL" id="CP022315">
    <property type="protein sequence ID" value="ASK62872.1"/>
    <property type="molecule type" value="Genomic_DNA"/>
</dbReference>
<dbReference type="Gene3D" id="1.10.1760.20">
    <property type="match status" value="1"/>
</dbReference>
<keyword evidence="2" id="KW-1003">Cell membrane</keyword>
<evidence type="ECO:0000313" key="5">
    <source>
        <dbReference type="Proteomes" id="UP000198312"/>
    </source>
</evidence>
<feature type="transmembrane region" description="Helical" evidence="3">
    <location>
        <begin position="64"/>
        <end position="83"/>
    </location>
</feature>
<dbReference type="Proteomes" id="UP000198312">
    <property type="component" value="Chromosome"/>
</dbReference>
<evidence type="ECO:0000313" key="4">
    <source>
        <dbReference type="EMBL" id="ASK62872.1"/>
    </source>
</evidence>
<accession>A0A220U4F5</accession>
<keyword evidence="2" id="KW-0813">Transport</keyword>
<feature type="transmembrane region" description="Helical" evidence="3">
    <location>
        <begin position="12"/>
        <end position="33"/>
    </location>
</feature>
<dbReference type="GO" id="GO:0005886">
    <property type="term" value="C:plasma membrane"/>
    <property type="evidence" value="ECO:0007669"/>
    <property type="project" value="UniProtKB-SubCell"/>
</dbReference>
<feature type="transmembrane region" description="Helical" evidence="3">
    <location>
        <begin position="158"/>
        <end position="184"/>
    </location>
</feature>
<dbReference type="PANTHER" id="PTHR34295:SF1">
    <property type="entry name" value="BIOTIN TRANSPORTER BIOY"/>
    <property type="match status" value="1"/>
</dbReference>
<reference evidence="4 5" key="1">
    <citation type="submission" date="2017-07" db="EMBL/GenBank/DDBJ databases">
        <title>Virgibacillus sp. LM2416.</title>
        <authorList>
            <person name="Tak E.J."/>
            <person name="Bae J.-W."/>
        </authorList>
    </citation>
    <scope>NUCLEOTIDE SEQUENCE [LARGE SCALE GENOMIC DNA]</scope>
    <source>
        <strain evidence="4 5">LM2416</strain>
    </source>
</reference>
<dbReference type="RefSeq" id="WP_089062131.1">
    <property type="nucleotide sequence ID" value="NZ_CP022315.1"/>
</dbReference>
<comment type="similarity">
    <text evidence="1 2">Belongs to the BioY family.</text>
</comment>
<dbReference type="OrthoDB" id="9803495at2"/>
<feature type="transmembrane region" description="Helical" evidence="3">
    <location>
        <begin position="122"/>
        <end position="146"/>
    </location>
</feature>
<keyword evidence="3" id="KW-0812">Transmembrane</keyword>
<comment type="subcellular location">
    <subcellularLocation>
        <location evidence="2">Cell membrane</location>
        <topology evidence="2">Multi-pass membrane protein</topology>
    </subcellularLocation>
</comment>
<sequence>MSKLRTIDLTFGAVFVCLMAIGANIAVWFPILAVPIGGASVPLSLQTFFAILAGLMLGKKLASISMITYIFVGIAGVPVFANLHAGPMAIISPTGGFIISFIFIAFFVGWIAEISKKPSIPIYTIASLIGLVLNYTIGVSYMYLAMNTWLALDVSYTAAWISMIPFVIKDTAMACLAAVFMVALAKRVPVRWTAARIKV</sequence>
<evidence type="ECO:0000256" key="1">
    <source>
        <dbReference type="ARBA" id="ARBA00010692"/>
    </source>
</evidence>
<dbReference type="KEGG" id="vil:CFK37_12295"/>
<evidence type="ECO:0000256" key="2">
    <source>
        <dbReference type="PIRNR" id="PIRNR016661"/>
    </source>
</evidence>
<protein>
    <recommendedName>
        <fullName evidence="2">Biotin transporter</fullName>
    </recommendedName>
</protein>
<evidence type="ECO:0000256" key="3">
    <source>
        <dbReference type="SAM" id="Phobius"/>
    </source>
</evidence>
<dbReference type="PANTHER" id="PTHR34295">
    <property type="entry name" value="BIOTIN TRANSPORTER BIOY"/>
    <property type="match status" value="1"/>
</dbReference>
<feature type="transmembrane region" description="Helical" evidence="3">
    <location>
        <begin position="39"/>
        <end position="57"/>
    </location>
</feature>
<keyword evidence="2 3" id="KW-0472">Membrane</keyword>
<dbReference type="PIRSF" id="PIRSF016661">
    <property type="entry name" value="BioY"/>
    <property type="match status" value="1"/>
</dbReference>
<keyword evidence="5" id="KW-1185">Reference proteome</keyword>
<gene>
    <name evidence="4" type="ORF">CFK37_12295</name>
</gene>
<dbReference type="GO" id="GO:0015225">
    <property type="term" value="F:biotin transmembrane transporter activity"/>
    <property type="evidence" value="ECO:0007669"/>
    <property type="project" value="UniProtKB-UniRule"/>
</dbReference>
<name>A0A220U4F5_9BACI</name>
<proteinExistence type="inferred from homology"/>
<keyword evidence="3" id="KW-1133">Transmembrane helix</keyword>
<feature type="transmembrane region" description="Helical" evidence="3">
    <location>
        <begin position="89"/>
        <end position="110"/>
    </location>
</feature>
<organism evidence="4 5">
    <name type="scientific">Virgibacillus phasianinus</name>
    <dbReference type="NCBI Taxonomy" id="2017483"/>
    <lineage>
        <taxon>Bacteria</taxon>
        <taxon>Bacillati</taxon>
        <taxon>Bacillota</taxon>
        <taxon>Bacilli</taxon>
        <taxon>Bacillales</taxon>
        <taxon>Bacillaceae</taxon>
        <taxon>Virgibacillus</taxon>
    </lineage>
</organism>
<dbReference type="AlphaFoldDB" id="A0A220U4F5"/>
<dbReference type="Pfam" id="PF02632">
    <property type="entry name" value="BioY"/>
    <property type="match status" value="1"/>
</dbReference>
<dbReference type="InterPro" id="IPR003784">
    <property type="entry name" value="BioY"/>
</dbReference>